<feature type="domain" description="IclR-ED" evidence="5">
    <location>
        <begin position="69"/>
        <end position="296"/>
    </location>
</feature>
<evidence type="ECO:0000256" key="1">
    <source>
        <dbReference type="ARBA" id="ARBA00023015"/>
    </source>
</evidence>
<dbReference type="EMBL" id="MAXA01000136">
    <property type="protein sequence ID" value="OHV34520.1"/>
    <property type="molecule type" value="Genomic_DNA"/>
</dbReference>
<dbReference type="Pfam" id="PF09339">
    <property type="entry name" value="HTH_IclR"/>
    <property type="match status" value="1"/>
</dbReference>
<dbReference type="Gene3D" id="3.30.450.40">
    <property type="match status" value="1"/>
</dbReference>
<name>A0A1S1QKK4_9ACTN</name>
<comment type="caution">
    <text evidence="6">The sequence shown here is derived from an EMBL/GenBank/DDBJ whole genome shotgun (WGS) entry which is preliminary data.</text>
</comment>
<evidence type="ECO:0000256" key="3">
    <source>
        <dbReference type="ARBA" id="ARBA00023163"/>
    </source>
</evidence>
<feature type="domain" description="HTH iclR-type" evidence="4">
    <location>
        <begin position="5"/>
        <end position="68"/>
    </location>
</feature>
<dbReference type="AlphaFoldDB" id="A0A1S1QKK4"/>
<evidence type="ECO:0000259" key="5">
    <source>
        <dbReference type="PROSITE" id="PS51078"/>
    </source>
</evidence>
<dbReference type="SUPFAM" id="SSF46785">
    <property type="entry name" value="Winged helix' DNA-binding domain"/>
    <property type="match status" value="1"/>
</dbReference>
<dbReference type="OrthoDB" id="7495200at2"/>
<gene>
    <name evidence="6" type="ORF">BBK14_15540</name>
</gene>
<dbReference type="PROSITE" id="PS51078">
    <property type="entry name" value="ICLR_ED"/>
    <property type="match status" value="1"/>
</dbReference>
<dbReference type="GO" id="GO:0045892">
    <property type="term" value="P:negative regulation of DNA-templated transcription"/>
    <property type="evidence" value="ECO:0007669"/>
    <property type="project" value="TreeGrafter"/>
</dbReference>
<protein>
    <submittedName>
        <fullName evidence="6">IclR family transcriptional regulator</fullName>
    </submittedName>
</protein>
<dbReference type="RefSeq" id="WP_071062338.1">
    <property type="nucleotide sequence ID" value="NZ_MAXA01000136.1"/>
</dbReference>
<keyword evidence="7" id="KW-1185">Reference proteome</keyword>
<dbReference type="SMART" id="SM00346">
    <property type="entry name" value="HTH_ICLR"/>
    <property type="match status" value="1"/>
</dbReference>
<dbReference type="GO" id="GO:0003677">
    <property type="term" value="F:DNA binding"/>
    <property type="evidence" value="ECO:0007669"/>
    <property type="project" value="UniProtKB-KW"/>
</dbReference>
<dbReference type="InterPro" id="IPR014757">
    <property type="entry name" value="Tscrpt_reg_IclR_C"/>
</dbReference>
<dbReference type="InterPro" id="IPR050707">
    <property type="entry name" value="HTH_MetabolicPath_Reg"/>
</dbReference>
<dbReference type="GO" id="GO:0003700">
    <property type="term" value="F:DNA-binding transcription factor activity"/>
    <property type="evidence" value="ECO:0007669"/>
    <property type="project" value="TreeGrafter"/>
</dbReference>
<dbReference type="InterPro" id="IPR036388">
    <property type="entry name" value="WH-like_DNA-bd_sf"/>
</dbReference>
<keyword evidence="2" id="KW-0238">DNA-binding</keyword>
<dbReference type="SUPFAM" id="SSF55781">
    <property type="entry name" value="GAF domain-like"/>
    <property type="match status" value="1"/>
</dbReference>
<evidence type="ECO:0000313" key="6">
    <source>
        <dbReference type="EMBL" id="OHV34520.1"/>
    </source>
</evidence>
<dbReference type="PANTHER" id="PTHR30136">
    <property type="entry name" value="HELIX-TURN-HELIX TRANSCRIPTIONAL REGULATOR, ICLR FAMILY"/>
    <property type="match status" value="1"/>
</dbReference>
<sequence>MPRPAPGVERTVALITFLSQHPGRPFGLSELARRLEMNKATAHAMLATLSDAGWLLRDPEDKTYRLGPALVAVGDAAAGSGRQALELARPHMRRLSDELGVQAVASSVMGEDILVLAVEGHAATPVGFGSRPGNRVPLSPPLGTVFIAWSDTETVERWLRRLSPRPDDHRLAIYRDAIKTIRLRGYTVALDDDRHHSLARALRTFAAGDGDAEVRAAVERVIQARGVDDDYLLVDLGGIESYQLSLIGAPVFDGAGRVCLAVTLAGFPHRLSPQQVVPYGRRLTAATTAITREIGGRPPNQAGS</sequence>
<dbReference type="InterPro" id="IPR005471">
    <property type="entry name" value="Tscrpt_reg_IclR_N"/>
</dbReference>
<dbReference type="PANTHER" id="PTHR30136:SF8">
    <property type="entry name" value="TRANSCRIPTIONAL REGULATORY PROTEIN"/>
    <property type="match status" value="1"/>
</dbReference>
<keyword evidence="3" id="KW-0804">Transcription</keyword>
<dbReference type="InterPro" id="IPR029016">
    <property type="entry name" value="GAF-like_dom_sf"/>
</dbReference>
<evidence type="ECO:0000259" key="4">
    <source>
        <dbReference type="PROSITE" id="PS51077"/>
    </source>
</evidence>
<organism evidence="6 7">
    <name type="scientific">Parafrankia soli</name>
    <dbReference type="NCBI Taxonomy" id="2599596"/>
    <lineage>
        <taxon>Bacteria</taxon>
        <taxon>Bacillati</taxon>
        <taxon>Actinomycetota</taxon>
        <taxon>Actinomycetes</taxon>
        <taxon>Frankiales</taxon>
        <taxon>Frankiaceae</taxon>
        <taxon>Parafrankia</taxon>
    </lineage>
</organism>
<accession>A0A1S1QKK4</accession>
<dbReference type="InterPro" id="IPR036390">
    <property type="entry name" value="WH_DNA-bd_sf"/>
</dbReference>
<keyword evidence="1" id="KW-0805">Transcription regulation</keyword>
<reference evidence="7" key="1">
    <citation type="submission" date="2016-07" db="EMBL/GenBank/DDBJ databases">
        <title>Frankia sp. NRRL B-16219 Genome sequencing.</title>
        <authorList>
            <person name="Ghodhbane-Gtari F."/>
            <person name="Swanson E."/>
            <person name="Gueddou A."/>
            <person name="Louati M."/>
            <person name="Nouioui I."/>
            <person name="Hezbri K."/>
            <person name="Abebe-Akele F."/>
            <person name="Simpson S."/>
            <person name="Morris K."/>
            <person name="Thomas K."/>
            <person name="Gtari M."/>
            <person name="Tisa L.S."/>
        </authorList>
    </citation>
    <scope>NUCLEOTIDE SEQUENCE [LARGE SCALE GENOMIC DNA]</scope>
    <source>
        <strain evidence="7">NRRL B-16219</strain>
    </source>
</reference>
<proteinExistence type="predicted"/>
<dbReference type="Proteomes" id="UP000179769">
    <property type="component" value="Unassembled WGS sequence"/>
</dbReference>
<evidence type="ECO:0000313" key="7">
    <source>
        <dbReference type="Proteomes" id="UP000179769"/>
    </source>
</evidence>
<evidence type="ECO:0000256" key="2">
    <source>
        <dbReference type="ARBA" id="ARBA00023125"/>
    </source>
</evidence>
<dbReference type="Gene3D" id="1.10.10.10">
    <property type="entry name" value="Winged helix-like DNA-binding domain superfamily/Winged helix DNA-binding domain"/>
    <property type="match status" value="1"/>
</dbReference>
<dbReference type="PROSITE" id="PS51077">
    <property type="entry name" value="HTH_ICLR"/>
    <property type="match status" value="1"/>
</dbReference>